<dbReference type="GO" id="GO:0016020">
    <property type="term" value="C:membrane"/>
    <property type="evidence" value="ECO:0007669"/>
    <property type="project" value="TreeGrafter"/>
</dbReference>
<dbReference type="GO" id="GO:0016787">
    <property type="term" value="F:hydrolase activity"/>
    <property type="evidence" value="ECO:0007669"/>
    <property type="project" value="UniProtKB-KW"/>
</dbReference>
<dbReference type="SUPFAM" id="SSF53474">
    <property type="entry name" value="alpha/beta-Hydrolases"/>
    <property type="match status" value="1"/>
</dbReference>
<evidence type="ECO:0000256" key="1">
    <source>
        <dbReference type="ARBA" id="ARBA00022801"/>
    </source>
</evidence>
<dbReference type="OrthoDB" id="9805423at2"/>
<proteinExistence type="predicted"/>
<dbReference type="PRINTS" id="PR00111">
    <property type="entry name" value="ABHYDROLASE"/>
</dbReference>
<dbReference type="InterPro" id="IPR029058">
    <property type="entry name" value="AB_hydrolase_fold"/>
</dbReference>
<comment type="caution">
    <text evidence="3">The sequence shown here is derived from an EMBL/GenBank/DDBJ whole genome shotgun (WGS) entry which is preliminary data.</text>
</comment>
<organism evidence="3 4">
    <name type="scientific">Planomicrobium soli</name>
    <dbReference type="NCBI Taxonomy" id="1176648"/>
    <lineage>
        <taxon>Bacteria</taxon>
        <taxon>Bacillati</taxon>
        <taxon>Bacillota</taxon>
        <taxon>Bacilli</taxon>
        <taxon>Bacillales</taxon>
        <taxon>Caryophanaceae</taxon>
        <taxon>Planomicrobium</taxon>
    </lineage>
</organism>
<keyword evidence="1" id="KW-0378">Hydrolase</keyword>
<dbReference type="Proteomes" id="UP000242682">
    <property type="component" value="Unassembled WGS sequence"/>
</dbReference>
<reference evidence="3 4" key="1">
    <citation type="submission" date="2018-03" db="EMBL/GenBank/DDBJ databases">
        <title>Genomic Encyclopedia of Type Strains, Phase III (KMG-III): the genomes of soil and plant-associated and newly described type strains.</title>
        <authorList>
            <person name="Whitman W."/>
        </authorList>
    </citation>
    <scope>NUCLEOTIDE SEQUENCE [LARGE SCALE GENOMIC DNA]</scope>
    <source>
        <strain evidence="3 4">CGMCC 1.12259</strain>
    </source>
</reference>
<keyword evidence="4" id="KW-1185">Reference proteome</keyword>
<accession>A0A2P8H5T4</accession>
<gene>
    <name evidence="3" type="ORF">B0H99_102279</name>
</gene>
<evidence type="ECO:0000313" key="4">
    <source>
        <dbReference type="Proteomes" id="UP000242682"/>
    </source>
</evidence>
<feature type="domain" description="AB hydrolase-1" evidence="2">
    <location>
        <begin position="21"/>
        <end position="243"/>
    </location>
</feature>
<dbReference type="AlphaFoldDB" id="A0A2P8H5T4"/>
<dbReference type="PANTHER" id="PTHR43798">
    <property type="entry name" value="MONOACYLGLYCEROL LIPASE"/>
    <property type="match status" value="1"/>
</dbReference>
<sequence length="258" mass="28792">MPKFDANGVELYYEEAGEGTPLVLIHGLTANARAFQEEVDYFQENFRVITYDCRGHGRSDKPLSFTLNDHIEDVIALLDHLNIKKAHVLGVSMGSYIAQGVVLAHPERVEKLVLVVSKSNGKTSSTMELFNRYADEIEGMDEQQQQKHLFKYMFHNIAAVEEWQEESGLNDPDLTIVQQAAANKALEGFDFRSALPTVVSPTLVISGTHDGLNPPERGRELAGLIGDAVFVEFEDSGHAPNVEERERFLEVVTDFLMA</sequence>
<evidence type="ECO:0000313" key="3">
    <source>
        <dbReference type="EMBL" id="PSL41595.1"/>
    </source>
</evidence>
<dbReference type="InterPro" id="IPR050266">
    <property type="entry name" value="AB_hydrolase_sf"/>
</dbReference>
<evidence type="ECO:0000259" key="2">
    <source>
        <dbReference type="Pfam" id="PF00561"/>
    </source>
</evidence>
<dbReference type="EMBL" id="PYAT01000002">
    <property type="protein sequence ID" value="PSL41595.1"/>
    <property type="molecule type" value="Genomic_DNA"/>
</dbReference>
<dbReference type="InterPro" id="IPR000073">
    <property type="entry name" value="AB_hydrolase_1"/>
</dbReference>
<name>A0A2P8H5T4_9BACL</name>
<dbReference type="PANTHER" id="PTHR43798:SF31">
    <property type="entry name" value="AB HYDROLASE SUPERFAMILY PROTEIN YCLE"/>
    <property type="match status" value="1"/>
</dbReference>
<protein>
    <submittedName>
        <fullName evidence="3">3-oxoadipate enol-lactonase</fullName>
    </submittedName>
</protein>
<dbReference type="RefSeq" id="WP_106532277.1">
    <property type="nucleotide sequence ID" value="NZ_PYAT01000002.1"/>
</dbReference>
<dbReference type="Pfam" id="PF00561">
    <property type="entry name" value="Abhydrolase_1"/>
    <property type="match status" value="1"/>
</dbReference>
<dbReference type="Gene3D" id="3.40.50.1820">
    <property type="entry name" value="alpha/beta hydrolase"/>
    <property type="match status" value="1"/>
</dbReference>